<organism evidence="2 3">
    <name type="scientific">Floridaenema fluviatile BLCC-F154</name>
    <dbReference type="NCBI Taxonomy" id="3153640"/>
    <lineage>
        <taxon>Bacteria</taxon>
        <taxon>Bacillati</taxon>
        <taxon>Cyanobacteriota</taxon>
        <taxon>Cyanophyceae</taxon>
        <taxon>Oscillatoriophycideae</taxon>
        <taxon>Aerosakkonematales</taxon>
        <taxon>Aerosakkonemataceae</taxon>
        <taxon>Floridanema</taxon>
        <taxon>Floridanema fluviatile</taxon>
    </lineage>
</organism>
<name>A0ABV4YBZ7_9CYAN</name>
<proteinExistence type="predicted"/>
<gene>
    <name evidence="2" type="ORF">ACE1B6_13875</name>
</gene>
<dbReference type="InterPro" id="IPR052928">
    <property type="entry name" value="Desiccation-related_membrane"/>
</dbReference>
<keyword evidence="1" id="KW-1133">Transmembrane helix</keyword>
<sequence length="146" mass="15513">MSENRSGSSGSFIGGMLLGAALGTITGLLLAPRTGKETRHLLKKSADALPELAEDISSSVQLQADRLSESALRNWDSTLTRLKEAIAAGVEATAQEQENIQRQETTSASEQTLVQDSLTEVYSNSYASETTVVKADPQSTAIEPES</sequence>
<dbReference type="PANTHER" id="PTHR35792">
    <property type="entry name" value="GENERAL STRESS PROTEIN"/>
    <property type="match status" value="1"/>
</dbReference>
<dbReference type="RefSeq" id="WP_413257832.1">
    <property type="nucleotide sequence ID" value="NZ_JBHFNS010000057.1"/>
</dbReference>
<evidence type="ECO:0000313" key="3">
    <source>
        <dbReference type="Proteomes" id="UP001576776"/>
    </source>
</evidence>
<feature type="transmembrane region" description="Helical" evidence="1">
    <location>
        <begin position="12"/>
        <end position="31"/>
    </location>
</feature>
<dbReference type="PANTHER" id="PTHR35792:SF1">
    <property type="entry name" value="SLL0268 PROTEIN"/>
    <property type="match status" value="1"/>
</dbReference>
<keyword evidence="1" id="KW-0472">Membrane</keyword>
<evidence type="ECO:0000256" key="1">
    <source>
        <dbReference type="SAM" id="Phobius"/>
    </source>
</evidence>
<keyword evidence="3" id="KW-1185">Reference proteome</keyword>
<keyword evidence="1" id="KW-0812">Transmembrane</keyword>
<protein>
    <submittedName>
        <fullName evidence="2">YtxH domain-containing protein</fullName>
    </submittedName>
</protein>
<comment type="caution">
    <text evidence="2">The sequence shown here is derived from an EMBL/GenBank/DDBJ whole genome shotgun (WGS) entry which is preliminary data.</text>
</comment>
<accession>A0ABV4YBZ7</accession>
<dbReference type="Pfam" id="PF12732">
    <property type="entry name" value="YtxH"/>
    <property type="match status" value="1"/>
</dbReference>
<dbReference type="InterPro" id="IPR024623">
    <property type="entry name" value="YtxH"/>
</dbReference>
<reference evidence="2 3" key="1">
    <citation type="submission" date="2024-09" db="EMBL/GenBank/DDBJ databases">
        <title>Floridaenema gen nov. (Aerosakkonemataceae, Aerosakkonematales ord. nov., Cyanobacteria) from benthic tropical and subtropical fresh waters, with the description of four new species.</title>
        <authorList>
            <person name="Moretto J.A."/>
            <person name="Berthold D.E."/>
            <person name="Lefler F.W."/>
            <person name="Huang I.-S."/>
            <person name="Laughinghouse H. IV."/>
        </authorList>
    </citation>
    <scope>NUCLEOTIDE SEQUENCE [LARGE SCALE GENOMIC DNA]</scope>
    <source>
        <strain evidence="2 3">BLCC-F154</strain>
    </source>
</reference>
<dbReference type="Proteomes" id="UP001576776">
    <property type="component" value="Unassembled WGS sequence"/>
</dbReference>
<evidence type="ECO:0000313" key="2">
    <source>
        <dbReference type="EMBL" id="MFB2936336.1"/>
    </source>
</evidence>
<dbReference type="EMBL" id="JBHFNS010000057">
    <property type="protein sequence ID" value="MFB2936336.1"/>
    <property type="molecule type" value="Genomic_DNA"/>
</dbReference>